<dbReference type="Proteomes" id="UP000789508">
    <property type="component" value="Unassembled WGS sequence"/>
</dbReference>
<protein>
    <submittedName>
        <fullName evidence="1">9701_t:CDS:1</fullName>
    </submittedName>
</protein>
<dbReference type="AlphaFoldDB" id="A0A9N8VTX9"/>
<dbReference type="EMBL" id="CAJVPS010000176">
    <property type="protein sequence ID" value="CAG8461270.1"/>
    <property type="molecule type" value="Genomic_DNA"/>
</dbReference>
<proteinExistence type="predicted"/>
<keyword evidence="2" id="KW-1185">Reference proteome</keyword>
<name>A0A9N8VTX9_9GLOM</name>
<sequence>MPNPQQVGLKSPSKHDRFYQSKILLSATKIDEIQVTGEQLKNIRKKGRLTYQQDSISQVSQSDIQQEQAVSEYSLWSLDIE</sequence>
<comment type="caution">
    <text evidence="1">The sequence shown here is derived from an EMBL/GenBank/DDBJ whole genome shotgun (WGS) entry which is preliminary data.</text>
</comment>
<evidence type="ECO:0000313" key="1">
    <source>
        <dbReference type="EMBL" id="CAG8461270.1"/>
    </source>
</evidence>
<reference evidence="1" key="1">
    <citation type="submission" date="2021-06" db="EMBL/GenBank/DDBJ databases">
        <authorList>
            <person name="Kallberg Y."/>
            <person name="Tangrot J."/>
            <person name="Rosling A."/>
        </authorList>
    </citation>
    <scope>NUCLEOTIDE SEQUENCE</scope>
    <source>
        <strain evidence="1">FL130A</strain>
    </source>
</reference>
<accession>A0A9N8VTX9</accession>
<evidence type="ECO:0000313" key="2">
    <source>
        <dbReference type="Proteomes" id="UP000789508"/>
    </source>
</evidence>
<gene>
    <name evidence="1" type="ORF">ALEPTO_LOCUS1549</name>
</gene>
<organism evidence="1 2">
    <name type="scientific">Ambispora leptoticha</name>
    <dbReference type="NCBI Taxonomy" id="144679"/>
    <lineage>
        <taxon>Eukaryota</taxon>
        <taxon>Fungi</taxon>
        <taxon>Fungi incertae sedis</taxon>
        <taxon>Mucoromycota</taxon>
        <taxon>Glomeromycotina</taxon>
        <taxon>Glomeromycetes</taxon>
        <taxon>Archaeosporales</taxon>
        <taxon>Ambisporaceae</taxon>
        <taxon>Ambispora</taxon>
    </lineage>
</organism>